<dbReference type="Gene3D" id="3.20.20.140">
    <property type="entry name" value="Metal-dependent hydrolases"/>
    <property type="match status" value="1"/>
</dbReference>
<dbReference type="GO" id="GO:0070573">
    <property type="term" value="F:metallodipeptidase activity"/>
    <property type="evidence" value="ECO:0007669"/>
    <property type="project" value="InterPro"/>
</dbReference>
<sequence>MNQGRSADFHCDVLWKLLDDETLSFEHDPSGKLDVTLTRLREAGAGLQTFAIFISSAISKNMEPVLKSIDLFYEKVLAHPDMMLIQTRRDLDTAEQSGRIGALLSLEGADGLQGDMAMLRILFRLGVRACGLTWNNANWGADGATEPRAGGLTRKGLEFVRECNRLGILLDVSHLSEKSFWDMADATSKPLIASHSNVKALCDHPRNLTDDQIRALIAMDGRIGFTYVPQFIVQDGHASVSDCVKHIEHMCELGGESHIMLGSDFDGIDTHVTGLAHPGELYRFREALHKLYKEETVSGFLKDNAFRFLRNHLPATN</sequence>
<dbReference type="OrthoDB" id="9804920at2"/>
<comment type="caution">
    <text evidence="1">The sequence shown here is derived from an EMBL/GenBank/DDBJ whole genome shotgun (WGS) entry which is preliminary data.</text>
</comment>
<keyword evidence="2" id="KW-1185">Reference proteome</keyword>
<organism evidence="1 2">
    <name type="scientific">Paenibacillus methanolicus</name>
    <dbReference type="NCBI Taxonomy" id="582686"/>
    <lineage>
        <taxon>Bacteria</taxon>
        <taxon>Bacillati</taxon>
        <taxon>Bacillota</taxon>
        <taxon>Bacilli</taxon>
        <taxon>Bacillales</taxon>
        <taxon>Paenibacillaceae</taxon>
        <taxon>Paenibacillus</taxon>
    </lineage>
</organism>
<dbReference type="InterPro" id="IPR008257">
    <property type="entry name" value="Pept_M19"/>
</dbReference>
<dbReference type="CDD" id="cd01301">
    <property type="entry name" value="rDP_like"/>
    <property type="match status" value="1"/>
</dbReference>
<dbReference type="SUPFAM" id="SSF51556">
    <property type="entry name" value="Metallo-dependent hydrolases"/>
    <property type="match status" value="1"/>
</dbReference>
<reference evidence="1 2" key="1">
    <citation type="submission" date="2019-07" db="EMBL/GenBank/DDBJ databases">
        <title>Genomic Encyclopedia of Type Strains, Phase III (KMG-III): the genomes of soil and plant-associated and newly described type strains.</title>
        <authorList>
            <person name="Whitman W."/>
        </authorList>
    </citation>
    <scope>NUCLEOTIDE SEQUENCE [LARGE SCALE GENOMIC DNA]</scope>
    <source>
        <strain evidence="1 2">BL24</strain>
    </source>
</reference>
<protein>
    <submittedName>
        <fullName evidence="1">Membrane dipeptidase</fullName>
    </submittedName>
</protein>
<evidence type="ECO:0000313" key="1">
    <source>
        <dbReference type="EMBL" id="TYP77576.1"/>
    </source>
</evidence>
<dbReference type="Proteomes" id="UP000323257">
    <property type="component" value="Unassembled WGS sequence"/>
</dbReference>
<dbReference type="PANTHER" id="PTHR10443:SF12">
    <property type="entry name" value="DIPEPTIDASE"/>
    <property type="match status" value="1"/>
</dbReference>
<dbReference type="RefSeq" id="WP_148928080.1">
    <property type="nucleotide sequence ID" value="NZ_VNHS01000002.1"/>
</dbReference>
<dbReference type="Pfam" id="PF01244">
    <property type="entry name" value="Peptidase_M19"/>
    <property type="match status" value="1"/>
</dbReference>
<accession>A0A5S5CH66</accession>
<dbReference type="AlphaFoldDB" id="A0A5S5CH66"/>
<proteinExistence type="predicted"/>
<gene>
    <name evidence="1" type="ORF">BCM02_102137</name>
</gene>
<name>A0A5S5CH66_9BACL</name>
<dbReference type="EMBL" id="VNHS01000002">
    <property type="protein sequence ID" value="TYP77576.1"/>
    <property type="molecule type" value="Genomic_DNA"/>
</dbReference>
<evidence type="ECO:0000313" key="2">
    <source>
        <dbReference type="Proteomes" id="UP000323257"/>
    </source>
</evidence>
<dbReference type="InterPro" id="IPR032466">
    <property type="entry name" value="Metal_Hydrolase"/>
</dbReference>
<dbReference type="PANTHER" id="PTHR10443">
    <property type="entry name" value="MICROSOMAL DIPEPTIDASE"/>
    <property type="match status" value="1"/>
</dbReference>
<dbReference type="GO" id="GO:0006508">
    <property type="term" value="P:proteolysis"/>
    <property type="evidence" value="ECO:0007669"/>
    <property type="project" value="InterPro"/>
</dbReference>
<dbReference type="PROSITE" id="PS51365">
    <property type="entry name" value="RENAL_DIPEPTIDASE_2"/>
    <property type="match status" value="1"/>
</dbReference>